<proteinExistence type="predicted"/>
<feature type="chain" id="PRO_5021382773" evidence="1">
    <location>
        <begin position="21"/>
        <end position="675"/>
    </location>
</feature>
<dbReference type="GO" id="GO:0004553">
    <property type="term" value="F:hydrolase activity, hydrolyzing O-glycosyl compounds"/>
    <property type="evidence" value="ECO:0007669"/>
    <property type="project" value="TreeGrafter"/>
</dbReference>
<dbReference type="SUPFAM" id="SSF48208">
    <property type="entry name" value="Six-hairpin glycosidases"/>
    <property type="match status" value="1"/>
</dbReference>
<evidence type="ECO:0000259" key="2">
    <source>
        <dbReference type="Pfam" id="PF03632"/>
    </source>
</evidence>
<protein>
    <submittedName>
        <fullName evidence="3">Glycoside hydrolase family 65 protein</fullName>
    </submittedName>
</protein>
<evidence type="ECO:0000313" key="4">
    <source>
        <dbReference type="Proteomes" id="UP000297861"/>
    </source>
</evidence>
<dbReference type="EMBL" id="SOML01000002">
    <property type="protein sequence ID" value="TFD97867.1"/>
    <property type="molecule type" value="Genomic_DNA"/>
</dbReference>
<gene>
    <name evidence="3" type="ORF">E2605_04420</name>
</gene>
<dbReference type="PANTHER" id="PTHR11051:SF8">
    <property type="entry name" value="PROTEIN-GLUCOSYLGALACTOSYLHYDROXYLYSINE GLUCOSIDASE"/>
    <property type="match status" value="1"/>
</dbReference>
<dbReference type="Pfam" id="PF03632">
    <property type="entry name" value="Glyco_hydro_65m"/>
    <property type="match status" value="1"/>
</dbReference>
<reference evidence="3 4" key="1">
    <citation type="submission" date="2019-03" db="EMBL/GenBank/DDBJ databases">
        <title>San Antonio Military Medical Center submission to MRSN (WRAIR), pending publication.</title>
        <authorList>
            <person name="Blyth D.M."/>
            <person name="Mccarthy S.L."/>
            <person name="Schall S.E."/>
            <person name="Stam J.A."/>
            <person name="Ong A.C."/>
            <person name="Mcgann P.T."/>
        </authorList>
    </citation>
    <scope>NUCLEOTIDE SEQUENCE [LARGE SCALE GENOMIC DNA]</scope>
    <source>
        <strain evidence="3 4">MRSN571793</strain>
    </source>
</reference>
<dbReference type="PANTHER" id="PTHR11051">
    <property type="entry name" value="GLYCOSYL HYDROLASE-RELATED"/>
    <property type="match status" value="1"/>
</dbReference>
<dbReference type="STRING" id="1121485.GCA_000426485_02620"/>
<evidence type="ECO:0000256" key="1">
    <source>
        <dbReference type="SAM" id="SignalP"/>
    </source>
</evidence>
<dbReference type="InterPro" id="IPR008928">
    <property type="entry name" value="6-hairpin_glycosidase_sf"/>
</dbReference>
<feature type="domain" description="Glycoside hydrolase family 65 central catalytic" evidence="2">
    <location>
        <begin position="301"/>
        <end position="519"/>
    </location>
</feature>
<dbReference type="InterPro" id="IPR037018">
    <property type="entry name" value="GH65_N"/>
</dbReference>
<dbReference type="Proteomes" id="UP000297861">
    <property type="component" value="Unassembled WGS sequence"/>
</dbReference>
<sequence length="675" mass="75886">MKYKLLIIIFLCINSLQYLSAQESQQGWIIEAKNTQNYTGAPIANGTIGILPWKEPFSIRHVILNHVFDISDEYGVTRVLKGINPFILKMSINGEQVTESNISGWKQSINMKEATHTTSFKVGKTAEIEYTISALRNLPFSGLINITVNALDNISLNIENEMDIPKEYVGANHVFKSLNAGGKQVSILQVNASSEKHMQKVAASSVFIYPTDRFQLDNKEKKQTSISGNMKKGEKISFSLAGSICSTRDFVDPSSESERQVIYIMHEGIPSIMEAHKRHWADLWQGDIIIEGDDEAQKTVRFALFNLYAYCRAGSDLSISPMGLSSQGYNGHIFWDSEIWMFPPMLFLNQGIAESMINYRINRLAAAERKADAYGYKGAMFPWESDDFGEESTPIYSTTGQFEHHITADIAIACWNYYCMNKDLKWLKEKGYPLMKKAADFWVSRVEKNTDGTYSIKNVVGADEYAEGKTDNAFTNGAAIKALDFAAQAAKICGEEAPEEWVDISKNISIHTFENGVTKEYIDYDGQIIKQADANLLGYPLNIITDTIRLRKDLEYYEHKVDNVHGPAMTYSIFCVQYAHLGDIDKATEMFYRCYQPNVRPPFNVLAETATSQNPYFATCAGGLLQAVINGFGGLEVTPSGIIQKKSVLPKHWKKLSIKGVGKDRKTYTVTNYKY</sequence>
<feature type="signal peptide" evidence="1">
    <location>
        <begin position="1"/>
        <end position="20"/>
    </location>
</feature>
<dbReference type="AlphaFoldDB" id="A0A4Y8L6E9"/>
<keyword evidence="1" id="KW-0732">Signal</keyword>
<keyword evidence="4" id="KW-1185">Reference proteome</keyword>
<organism evidence="3 4">
    <name type="scientific">Dysgonomonas capnocytophagoides</name>
    <dbReference type="NCBI Taxonomy" id="45254"/>
    <lineage>
        <taxon>Bacteria</taxon>
        <taxon>Pseudomonadati</taxon>
        <taxon>Bacteroidota</taxon>
        <taxon>Bacteroidia</taxon>
        <taxon>Bacteroidales</taxon>
        <taxon>Dysgonomonadaceae</taxon>
        <taxon>Dysgonomonas</taxon>
    </lineage>
</organism>
<dbReference type="Gene3D" id="1.50.10.10">
    <property type="match status" value="1"/>
</dbReference>
<dbReference type="OrthoDB" id="9758855at2"/>
<comment type="caution">
    <text evidence="3">The sequence shown here is derived from an EMBL/GenBank/DDBJ whole genome shotgun (WGS) entry which is preliminary data.</text>
</comment>
<accession>A0A4Y8L6E9</accession>
<dbReference type="InterPro" id="IPR005195">
    <property type="entry name" value="Glyco_hydro_65_M"/>
</dbReference>
<name>A0A4Y8L6E9_9BACT</name>
<dbReference type="GO" id="GO:0005975">
    <property type="term" value="P:carbohydrate metabolic process"/>
    <property type="evidence" value="ECO:0007669"/>
    <property type="project" value="InterPro"/>
</dbReference>
<dbReference type="InterPro" id="IPR012341">
    <property type="entry name" value="6hp_glycosidase-like_sf"/>
</dbReference>
<dbReference type="Gene3D" id="2.70.98.40">
    <property type="entry name" value="Glycoside hydrolase, family 65, N-terminal domain"/>
    <property type="match status" value="1"/>
</dbReference>
<keyword evidence="3" id="KW-0378">Hydrolase</keyword>
<dbReference type="RefSeq" id="WP_134435638.1">
    <property type="nucleotide sequence ID" value="NZ_SOML01000002.1"/>
</dbReference>
<evidence type="ECO:0000313" key="3">
    <source>
        <dbReference type="EMBL" id="TFD97867.1"/>
    </source>
</evidence>